<dbReference type="InterPro" id="IPR035919">
    <property type="entry name" value="EAL_sf"/>
</dbReference>
<keyword evidence="4" id="KW-0762">Sugar transport</keyword>
<feature type="transmembrane region" description="Helical" evidence="8">
    <location>
        <begin position="139"/>
        <end position="164"/>
    </location>
</feature>
<evidence type="ECO:0000256" key="1">
    <source>
        <dbReference type="ARBA" id="ARBA00004651"/>
    </source>
</evidence>
<feature type="transmembrane region" description="Helical" evidence="8">
    <location>
        <begin position="185"/>
        <end position="206"/>
    </location>
</feature>
<dbReference type="PROSITE" id="PS51105">
    <property type="entry name" value="PTS_EIIC_TYPE_3"/>
    <property type="match status" value="1"/>
</dbReference>
<dbReference type="PANTHER" id="PTHR33989:SF4">
    <property type="entry name" value="PTS SYSTEM N,N'-DIACETYLCHITOBIOSE-SPECIFIC EIIC COMPONENT"/>
    <property type="match status" value="1"/>
</dbReference>
<dbReference type="AlphaFoldDB" id="C0QE84"/>
<evidence type="ECO:0000256" key="4">
    <source>
        <dbReference type="ARBA" id="ARBA00022597"/>
    </source>
</evidence>
<dbReference type="KEGG" id="dat:HRM2_00780"/>
<dbReference type="InterPro" id="IPR051088">
    <property type="entry name" value="PTS_Sugar-EIIC/EIIB"/>
</dbReference>
<dbReference type="Pfam" id="PF02378">
    <property type="entry name" value="PTS_EIIC"/>
    <property type="match status" value="1"/>
</dbReference>
<dbReference type="GO" id="GO:0005886">
    <property type="term" value="C:plasma membrane"/>
    <property type="evidence" value="ECO:0007669"/>
    <property type="project" value="UniProtKB-SubCell"/>
</dbReference>
<comment type="subcellular location">
    <subcellularLocation>
        <location evidence="1">Cell membrane</location>
        <topology evidence="1">Multi-pass membrane protein</topology>
    </subcellularLocation>
</comment>
<dbReference type="RefSeq" id="WP_012662452.1">
    <property type="nucleotide sequence ID" value="NC_012108.1"/>
</dbReference>
<keyword evidence="2" id="KW-0813">Transport</keyword>
<dbReference type="SMART" id="SM00052">
    <property type="entry name" value="EAL"/>
    <property type="match status" value="1"/>
</dbReference>
<dbReference type="HOGENOM" id="CLU_024302_0_0_7"/>
<dbReference type="GO" id="GO:0008982">
    <property type="term" value="F:protein-N(PI)-phosphohistidine-sugar phosphotransferase activity"/>
    <property type="evidence" value="ECO:0007669"/>
    <property type="project" value="InterPro"/>
</dbReference>
<feature type="transmembrane region" description="Helical" evidence="8">
    <location>
        <begin position="386"/>
        <end position="416"/>
    </location>
</feature>
<evidence type="ECO:0000256" key="6">
    <source>
        <dbReference type="ARBA" id="ARBA00022989"/>
    </source>
</evidence>
<dbReference type="OrthoDB" id="9759431at2"/>
<dbReference type="Gene3D" id="3.20.20.450">
    <property type="entry name" value="EAL domain"/>
    <property type="match status" value="1"/>
</dbReference>
<evidence type="ECO:0000256" key="2">
    <source>
        <dbReference type="ARBA" id="ARBA00022448"/>
    </source>
</evidence>
<evidence type="ECO:0000313" key="11">
    <source>
        <dbReference type="EMBL" id="ACN13201.1"/>
    </source>
</evidence>
<dbReference type="CDD" id="cd01948">
    <property type="entry name" value="EAL"/>
    <property type="match status" value="1"/>
</dbReference>
<dbReference type="eggNOG" id="COG2200">
    <property type="taxonomic scope" value="Bacteria"/>
</dbReference>
<dbReference type="NCBIfam" id="TIGR00410">
    <property type="entry name" value="lacE"/>
    <property type="match status" value="1"/>
</dbReference>
<feature type="transmembrane region" description="Helical" evidence="8">
    <location>
        <begin position="294"/>
        <end position="312"/>
    </location>
</feature>
<feature type="transmembrane region" description="Helical" evidence="8">
    <location>
        <begin position="111"/>
        <end position="133"/>
    </location>
</feature>
<gene>
    <name evidence="11" type="ordered locus">HRM2_00780</name>
</gene>
<dbReference type="SUPFAM" id="SSF141868">
    <property type="entry name" value="EAL domain-like"/>
    <property type="match status" value="1"/>
</dbReference>
<dbReference type="STRING" id="177437.HRM2_00780"/>
<proteinExistence type="predicted"/>
<dbReference type="EMBL" id="CP001087">
    <property type="protein sequence ID" value="ACN13201.1"/>
    <property type="molecule type" value="Genomic_DNA"/>
</dbReference>
<feature type="transmembrane region" description="Helical" evidence="8">
    <location>
        <begin position="77"/>
        <end position="99"/>
    </location>
</feature>
<feature type="transmembrane region" description="Helical" evidence="8">
    <location>
        <begin position="12"/>
        <end position="31"/>
    </location>
</feature>
<dbReference type="eggNOG" id="COG1455">
    <property type="taxonomic scope" value="Bacteria"/>
</dbReference>
<keyword evidence="7 8" id="KW-0472">Membrane</keyword>
<evidence type="ECO:0000256" key="5">
    <source>
        <dbReference type="ARBA" id="ARBA00022692"/>
    </source>
</evidence>
<name>C0QE84_DESAH</name>
<protein>
    <submittedName>
        <fullName evidence="11">Signal transduction family protein (GGDEF domain protein)</fullName>
    </submittedName>
</protein>
<feature type="transmembrane region" description="Helical" evidence="8">
    <location>
        <begin position="352"/>
        <end position="374"/>
    </location>
</feature>
<evidence type="ECO:0000256" key="7">
    <source>
        <dbReference type="ARBA" id="ARBA00023136"/>
    </source>
</evidence>
<dbReference type="Pfam" id="PF00563">
    <property type="entry name" value="EAL"/>
    <property type="match status" value="1"/>
</dbReference>
<dbReference type="InterPro" id="IPR004501">
    <property type="entry name" value="PTS_EIIC_3"/>
</dbReference>
<feature type="transmembrane region" description="Helical" evidence="8">
    <location>
        <begin position="38"/>
        <end position="57"/>
    </location>
</feature>
<evidence type="ECO:0000256" key="8">
    <source>
        <dbReference type="SAM" id="Phobius"/>
    </source>
</evidence>
<dbReference type="InterPro" id="IPR003352">
    <property type="entry name" value="PTS_EIIC"/>
</dbReference>
<dbReference type="GO" id="GO:0009401">
    <property type="term" value="P:phosphoenolpyruvate-dependent sugar phosphotransferase system"/>
    <property type="evidence" value="ECO:0007669"/>
    <property type="project" value="InterPro"/>
</dbReference>
<accession>C0QE84</accession>
<dbReference type="InterPro" id="IPR001633">
    <property type="entry name" value="EAL_dom"/>
</dbReference>
<dbReference type="PANTHER" id="PTHR33989">
    <property type="match status" value="1"/>
</dbReference>
<reference evidence="11 12" key="1">
    <citation type="journal article" date="2009" name="Environ. Microbiol.">
        <title>Genome sequence of Desulfobacterium autotrophicum HRM2, a marine sulfate reducer oxidizing organic carbon completely to carbon dioxide.</title>
        <authorList>
            <person name="Strittmatter A.W."/>
            <person name="Liesegang H."/>
            <person name="Rabus R."/>
            <person name="Decker I."/>
            <person name="Amann J."/>
            <person name="Andres S."/>
            <person name="Henne A."/>
            <person name="Fricke W.F."/>
            <person name="Martinez-Arias R."/>
            <person name="Bartels D."/>
            <person name="Goesmann A."/>
            <person name="Krause L."/>
            <person name="Puehler A."/>
            <person name="Klenk H.P."/>
            <person name="Richter M."/>
            <person name="Schuler M."/>
            <person name="Gloeckner F.O."/>
            <person name="Meyerdierks A."/>
            <person name="Gottschalk G."/>
            <person name="Amann R."/>
        </authorList>
    </citation>
    <scope>NUCLEOTIDE SEQUENCE [LARGE SCALE GENOMIC DNA]</scope>
    <source>
        <strain evidence="12">ATCC 43914 / DSM 3382 / HRM2</strain>
    </source>
</reference>
<dbReference type="PROSITE" id="PS50883">
    <property type="entry name" value="EAL"/>
    <property type="match status" value="1"/>
</dbReference>
<keyword evidence="6 8" id="KW-1133">Transmembrane helix</keyword>
<evidence type="ECO:0000259" key="9">
    <source>
        <dbReference type="PROSITE" id="PS50883"/>
    </source>
</evidence>
<feature type="transmembrane region" description="Helical" evidence="8">
    <location>
        <begin position="324"/>
        <end position="346"/>
    </location>
</feature>
<keyword evidence="12" id="KW-1185">Reference proteome</keyword>
<feature type="domain" description="EAL" evidence="9">
    <location>
        <begin position="464"/>
        <end position="718"/>
    </location>
</feature>
<keyword evidence="5 8" id="KW-0812">Transmembrane</keyword>
<evidence type="ECO:0000313" key="12">
    <source>
        <dbReference type="Proteomes" id="UP000000442"/>
    </source>
</evidence>
<evidence type="ECO:0000256" key="3">
    <source>
        <dbReference type="ARBA" id="ARBA00022475"/>
    </source>
</evidence>
<feature type="domain" description="PTS EIIC type-3" evidence="10">
    <location>
        <begin position="11"/>
        <end position="418"/>
    </location>
</feature>
<evidence type="ECO:0000259" key="10">
    <source>
        <dbReference type="PROSITE" id="PS51105"/>
    </source>
</evidence>
<sequence length="719" mass="78285">MKRKTNFSSHVITMFIGLLSSVGDWPILLAVRRGLTQVLPLILVGAFALLLLNLPFPQIKTVLDAVAGENWYNLCQIIQQGSFGIASLAFLISISLAYAQQRGDVLAGYRVNTTATTVVCLSAYFVVAVPLNGSIPPGFFSLGGGLPIAFCVAVTSAPLFLFLMDHSLLTKYLESVGSDPEVNNALAAIPSGFATIFLFGIVRILMENAGWGDLHHQAQNFFGSPFKDAGNSLATGVGYVGLSQFLWFFGVHGPNLLFGVEQDILRVASQANIDAAIHGTEPIFILTKQFIDSFVHLGGSGSTLSLLLAIFLKSREKNIRRLAVISLLPALFNVNEVILFGLPLVLNPIYAIPFMLAPVIQTLVAYAATALHWVPMTVNNVHWTSPILLGGFAATGSVAGALLQLVCLGIGTLVYLPFVTLSNSLYARRFDKEIKGLGIAAESTSTSPSGRKCIDLPGQTGLFARVLAADLGRALDRDDQIFLVYQPQVDVDLGRIVGAEALLRWKHPTHGLIPPHITVALAEDTHLISDLGMRVLSDACMHHSVLLNQGETDQILSVNLSAQQFEDEFLVEKVVEILRKTGVKTNMLKVEVTESMVLTPDVKTISILKRLREMGVRVAIDDFGMGHTSLRYLKEFPVDTVKIDRSLTLESLDGINDHIVTSIVSLCEALGVQIIVEGVETEEQLERFREHRCSFFQGYFFSKPISGEAYVELVRGQVK</sequence>
<dbReference type="Proteomes" id="UP000000442">
    <property type="component" value="Chromosome"/>
</dbReference>
<keyword evidence="3" id="KW-1003">Cell membrane</keyword>
<organism evidence="11 12">
    <name type="scientific">Desulforapulum autotrophicum (strain ATCC 43914 / DSM 3382 / VKM B-1955 / HRM2)</name>
    <name type="common">Desulfobacterium autotrophicum</name>
    <dbReference type="NCBI Taxonomy" id="177437"/>
    <lineage>
        <taxon>Bacteria</taxon>
        <taxon>Pseudomonadati</taxon>
        <taxon>Thermodesulfobacteriota</taxon>
        <taxon>Desulfobacteria</taxon>
        <taxon>Desulfobacterales</taxon>
        <taxon>Desulfobacteraceae</taxon>
        <taxon>Desulforapulum</taxon>
    </lineage>
</organism>